<dbReference type="Pfam" id="PF00912">
    <property type="entry name" value="Transgly"/>
    <property type="match status" value="1"/>
</dbReference>
<evidence type="ECO:0000256" key="5">
    <source>
        <dbReference type="ARBA" id="ARBA00022645"/>
    </source>
</evidence>
<comment type="similarity">
    <text evidence="3">In the N-terminal section; belongs to the glycosyltransferase 51 family.</text>
</comment>
<dbReference type="SUPFAM" id="SSF56601">
    <property type="entry name" value="beta-lactamase/transpeptidase-like"/>
    <property type="match status" value="1"/>
</dbReference>
<dbReference type="GO" id="GO:0005886">
    <property type="term" value="C:plasma membrane"/>
    <property type="evidence" value="ECO:0007669"/>
    <property type="project" value="UniProtKB-SubCell"/>
</dbReference>
<evidence type="ECO:0000256" key="16">
    <source>
        <dbReference type="ARBA" id="ARBA00049902"/>
    </source>
</evidence>
<keyword evidence="11" id="KW-0573">Peptidoglycan synthesis</keyword>
<keyword evidence="21" id="KW-1185">Reference proteome</keyword>
<evidence type="ECO:0000259" key="18">
    <source>
        <dbReference type="Pfam" id="PF00905"/>
    </source>
</evidence>
<dbReference type="InterPro" id="IPR012338">
    <property type="entry name" value="Beta-lactam/transpept-like"/>
</dbReference>
<dbReference type="GO" id="GO:0008658">
    <property type="term" value="F:penicillin binding"/>
    <property type="evidence" value="ECO:0007669"/>
    <property type="project" value="InterPro"/>
</dbReference>
<dbReference type="InterPro" id="IPR023346">
    <property type="entry name" value="Lysozyme-like_dom_sf"/>
</dbReference>
<dbReference type="Proteomes" id="UP000040576">
    <property type="component" value="Unassembled WGS sequence"/>
</dbReference>
<evidence type="ECO:0000313" key="21">
    <source>
        <dbReference type="Proteomes" id="UP000040576"/>
    </source>
</evidence>
<comment type="catalytic activity">
    <reaction evidence="15">
        <text>Preferential cleavage: (Ac)2-L-Lys-D-Ala-|-D-Ala. Also transpeptidation of peptidyl-alanyl moieties that are N-acyl substituents of D-alanine.</text>
        <dbReference type="EC" id="3.4.16.4"/>
    </reaction>
</comment>
<dbReference type="GO" id="GO:0009252">
    <property type="term" value="P:peptidoglycan biosynthetic process"/>
    <property type="evidence" value="ECO:0007669"/>
    <property type="project" value="UniProtKB-KW"/>
</dbReference>
<dbReference type="RefSeq" id="WP_034773283.1">
    <property type="nucleotide sequence ID" value="NZ_CCRF01000102.1"/>
</dbReference>
<dbReference type="SUPFAM" id="SSF53955">
    <property type="entry name" value="Lysozyme-like"/>
    <property type="match status" value="1"/>
</dbReference>
<evidence type="ECO:0000256" key="13">
    <source>
        <dbReference type="ARBA" id="ARBA00023268"/>
    </source>
</evidence>
<keyword evidence="9" id="KW-0378">Hydrolase</keyword>
<evidence type="ECO:0000256" key="7">
    <source>
        <dbReference type="ARBA" id="ARBA00022676"/>
    </source>
</evidence>
<feature type="domain" description="Glycosyl transferase family 51" evidence="19">
    <location>
        <begin position="62"/>
        <end position="237"/>
    </location>
</feature>
<dbReference type="InterPro" id="IPR036950">
    <property type="entry name" value="PBP_transglycosylase"/>
</dbReference>
<dbReference type="PROSITE" id="PS51257">
    <property type="entry name" value="PROKAR_LIPOPROTEIN"/>
    <property type="match status" value="1"/>
</dbReference>
<dbReference type="InterPro" id="IPR001264">
    <property type="entry name" value="Glyco_trans_51"/>
</dbReference>
<keyword evidence="4" id="KW-1003">Cell membrane</keyword>
<dbReference type="InterPro" id="IPR050396">
    <property type="entry name" value="Glycosyltr_51/Transpeptidase"/>
</dbReference>
<evidence type="ECO:0000256" key="15">
    <source>
        <dbReference type="ARBA" id="ARBA00034000"/>
    </source>
</evidence>
<evidence type="ECO:0000256" key="11">
    <source>
        <dbReference type="ARBA" id="ARBA00022984"/>
    </source>
</evidence>
<dbReference type="EMBL" id="CCRF01000102">
    <property type="protein sequence ID" value="CEE03150.1"/>
    <property type="molecule type" value="Genomic_DNA"/>
</dbReference>
<dbReference type="GO" id="GO:0071555">
    <property type="term" value="P:cell wall organization"/>
    <property type="evidence" value="ECO:0007669"/>
    <property type="project" value="UniProtKB-KW"/>
</dbReference>
<dbReference type="AlphaFoldDB" id="A0A090J5F2"/>
<keyword evidence="17" id="KW-0812">Transmembrane</keyword>
<comment type="catalytic activity">
    <reaction evidence="16">
        <text>[GlcNAc-(1-&gt;4)-Mur2Ac(oyl-L-Ala-gamma-D-Glu-L-Lys-D-Ala-D-Ala)](n)-di-trans,octa-cis-undecaprenyl diphosphate + beta-D-GlcNAc-(1-&gt;4)-Mur2Ac(oyl-L-Ala-gamma-D-Glu-L-Lys-D-Ala-D-Ala)-di-trans,octa-cis-undecaprenyl diphosphate = [GlcNAc-(1-&gt;4)-Mur2Ac(oyl-L-Ala-gamma-D-Glu-L-Lys-D-Ala-D-Ala)](n+1)-di-trans,octa-cis-undecaprenyl diphosphate + di-trans,octa-cis-undecaprenyl diphosphate + H(+)</text>
        <dbReference type="Rhea" id="RHEA:23708"/>
        <dbReference type="Rhea" id="RHEA-COMP:9602"/>
        <dbReference type="Rhea" id="RHEA-COMP:9603"/>
        <dbReference type="ChEBI" id="CHEBI:15378"/>
        <dbReference type="ChEBI" id="CHEBI:58405"/>
        <dbReference type="ChEBI" id="CHEBI:60033"/>
        <dbReference type="ChEBI" id="CHEBI:78435"/>
        <dbReference type="EC" id="2.4.99.28"/>
    </reaction>
</comment>
<comment type="similarity">
    <text evidence="2">In the C-terminal section; belongs to the transpeptidase family.</text>
</comment>
<name>A0A090J5F2_9BACI</name>
<reference evidence="20 21" key="1">
    <citation type="submission" date="2014-07" db="EMBL/GenBank/DDBJ databases">
        <authorList>
            <person name="Wibberg Daniel"/>
        </authorList>
    </citation>
    <scope>NUCLEOTIDE SEQUENCE [LARGE SCALE GENOMIC DNA]</scope>
</reference>
<keyword evidence="13" id="KW-0511">Multifunctional enzyme</keyword>
<dbReference type="Gene3D" id="3.40.710.10">
    <property type="entry name" value="DD-peptidase/beta-lactamase superfamily"/>
    <property type="match status" value="1"/>
</dbReference>
<dbReference type="Gene3D" id="1.10.3810.10">
    <property type="entry name" value="Biosynthetic peptidoglycan transglycosylase-like"/>
    <property type="match status" value="1"/>
</dbReference>
<sequence>MELKTNPYFRKTVKYIHLLLLIGACSVIIGFFTIFTTYMIAKLSGPPPIEIPQSTIYYAEDGTVIGESHNGQKRYWVNLDEISPDLINATLAIEDQRFYSHIGFDPKRIAGALIADFKAMAKVQGASTISQQYARNLFLSHEKTLVRKIKEAFYTIRLEANYSKKEILEGYLNTIYYGHGTYGIEAASRYYFNKNAKDLNLHEAALLAGIPKGPNSFSPFISYDKAKARQELILSEMAKQGFISNEEAQKAKSANIDFAGNLGDKQGTTAPYFQDVVNTQLKSKIGLDERTIELGGLKVFTTLDSKLQKVVEEQVKKTIPENSLIQTAVVVMEPKTGYVQALIGGRDYQESSFNRATQAMRQPGSTIKPILYYAALERGFTPVSTFRSELTTFTSDDGREKYTPENFNHKYADDDITLMQALALSDNVYAVKTHLFLGMETLVETAKKFGIESDLDEVPSLALGTSNVRLIEMANAYSLLANGGKSVEPVFITKVVDSKGKVIYEQEKEAVQVLDPDITFVMNHMLTGIFDEKLNGYTNVTGQSILSKTTKTYAGKSGSTNMDSWMIGFTPKLVTAVWTGYDQGKSINRTDERQFAKNIWVDIMENALEGKPDQIFKPTPGVIGVNINPETGLLATKDCPVKRYTYFIKGTEPTEYCSEPKANSSDDEQPLTKDPEKSLWYRKWFKWID</sequence>
<keyword evidence="12 17" id="KW-0472">Membrane</keyword>
<gene>
    <name evidence="20" type="primary">pbpG</name>
    <name evidence="20" type="ORF">BT1A1_3369</name>
</gene>
<evidence type="ECO:0000256" key="3">
    <source>
        <dbReference type="ARBA" id="ARBA00007739"/>
    </source>
</evidence>
<evidence type="ECO:0000256" key="9">
    <source>
        <dbReference type="ARBA" id="ARBA00022801"/>
    </source>
</evidence>
<evidence type="ECO:0000256" key="1">
    <source>
        <dbReference type="ARBA" id="ARBA00004236"/>
    </source>
</evidence>
<dbReference type="Pfam" id="PF00905">
    <property type="entry name" value="Transpeptidase"/>
    <property type="match status" value="1"/>
</dbReference>
<feature type="domain" description="Penicillin-binding protein transpeptidase" evidence="18">
    <location>
        <begin position="328"/>
        <end position="604"/>
    </location>
</feature>
<evidence type="ECO:0000256" key="10">
    <source>
        <dbReference type="ARBA" id="ARBA00022960"/>
    </source>
</evidence>
<feature type="transmembrane region" description="Helical" evidence="17">
    <location>
        <begin position="18"/>
        <end position="41"/>
    </location>
</feature>
<proteinExistence type="inferred from homology"/>
<dbReference type="GO" id="GO:0006508">
    <property type="term" value="P:proteolysis"/>
    <property type="evidence" value="ECO:0007669"/>
    <property type="project" value="UniProtKB-KW"/>
</dbReference>
<keyword evidence="7" id="KW-0328">Glycosyltransferase</keyword>
<accession>A0A090J5F2</accession>
<evidence type="ECO:0000256" key="14">
    <source>
        <dbReference type="ARBA" id="ARBA00023316"/>
    </source>
</evidence>
<evidence type="ECO:0000256" key="8">
    <source>
        <dbReference type="ARBA" id="ARBA00022679"/>
    </source>
</evidence>
<keyword evidence="5" id="KW-0121">Carboxypeptidase</keyword>
<evidence type="ECO:0000259" key="19">
    <source>
        <dbReference type="Pfam" id="PF00912"/>
    </source>
</evidence>
<dbReference type="PANTHER" id="PTHR32282">
    <property type="entry name" value="BINDING PROTEIN TRANSPEPTIDASE, PUTATIVE-RELATED"/>
    <property type="match status" value="1"/>
</dbReference>
<keyword evidence="8" id="KW-0808">Transferase</keyword>
<comment type="subcellular location">
    <subcellularLocation>
        <location evidence="1">Cell membrane</location>
    </subcellularLocation>
</comment>
<organism evidence="20 21">
    <name type="scientific">Caldibacillus thermoamylovorans</name>
    <dbReference type="NCBI Taxonomy" id="35841"/>
    <lineage>
        <taxon>Bacteria</taxon>
        <taxon>Bacillati</taxon>
        <taxon>Bacillota</taxon>
        <taxon>Bacilli</taxon>
        <taxon>Bacillales</taxon>
        <taxon>Bacillaceae</taxon>
        <taxon>Caldibacillus</taxon>
    </lineage>
</organism>
<protein>
    <submittedName>
        <fullName evidence="20">Penicillin-binding protein 2D</fullName>
    </submittedName>
</protein>
<dbReference type="GO" id="GO:0030288">
    <property type="term" value="C:outer membrane-bounded periplasmic space"/>
    <property type="evidence" value="ECO:0007669"/>
    <property type="project" value="TreeGrafter"/>
</dbReference>
<evidence type="ECO:0000256" key="2">
    <source>
        <dbReference type="ARBA" id="ARBA00007090"/>
    </source>
</evidence>
<keyword evidence="17" id="KW-1133">Transmembrane helix</keyword>
<dbReference type="InterPro" id="IPR001460">
    <property type="entry name" value="PCN-bd_Tpept"/>
</dbReference>
<evidence type="ECO:0000313" key="20">
    <source>
        <dbReference type="EMBL" id="CEE03150.1"/>
    </source>
</evidence>
<evidence type="ECO:0000256" key="12">
    <source>
        <dbReference type="ARBA" id="ARBA00023136"/>
    </source>
</evidence>
<evidence type="ECO:0000256" key="4">
    <source>
        <dbReference type="ARBA" id="ARBA00022475"/>
    </source>
</evidence>
<dbReference type="FunFam" id="1.10.3810.10:FF:000001">
    <property type="entry name" value="Penicillin-binding protein 1A"/>
    <property type="match status" value="1"/>
</dbReference>
<dbReference type="FunFam" id="3.40.710.10:FF:000028">
    <property type="entry name" value="Penicillin-binding protein 1A"/>
    <property type="match status" value="1"/>
</dbReference>
<keyword evidence="14" id="KW-0961">Cell wall biogenesis/degradation</keyword>
<dbReference type="PANTHER" id="PTHR32282:SF11">
    <property type="entry name" value="PENICILLIN-BINDING PROTEIN 1B"/>
    <property type="match status" value="1"/>
</dbReference>
<dbReference type="NCBIfam" id="TIGR02074">
    <property type="entry name" value="PBP_1a_fam"/>
    <property type="match status" value="1"/>
</dbReference>
<dbReference type="GO" id="GO:0008360">
    <property type="term" value="P:regulation of cell shape"/>
    <property type="evidence" value="ECO:0007669"/>
    <property type="project" value="UniProtKB-KW"/>
</dbReference>
<dbReference type="GO" id="GO:0009002">
    <property type="term" value="F:serine-type D-Ala-D-Ala carboxypeptidase activity"/>
    <property type="evidence" value="ECO:0007669"/>
    <property type="project" value="UniProtKB-EC"/>
</dbReference>
<dbReference type="GO" id="GO:0008955">
    <property type="term" value="F:peptidoglycan glycosyltransferase activity"/>
    <property type="evidence" value="ECO:0007669"/>
    <property type="project" value="UniProtKB-EC"/>
</dbReference>
<evidence type="ECO:0000256" key="17">
    <source>
        <dbReference type="SAM" id="Phobius"/>
    </source>
</evidence>
<keyword evidence="10" id="KW-0133">Cell shape</keyword>
<keyword evidence="6" id="KW-0645">Protease</keyword>
<evidence type="ECO:0000256" key="6">
    <source>
        <dbReference type="ARBA" id="ARBA00022670"/>
    </source>
</evidence>